<sequence>MRLTSRIPAIRKSNGRHMVRRRRRERSRRPTDAQPSPSFIPMVRQPLSPTAPALSLRPQMHPRCIKMFETEWNENWRQLSNKKNEEKEGEWHSSVTSTSESSFRVSSDVYMILKGLPPGYMSLLDIHGLLKWLTFHVTFGNWSNSDCYRSVQVVDVAILNSAIANPFFGVL</sequence>
<evidence type="ECO:0000313" key="2">
    <source>
        <dbReference type="EMBL" id="RRT67705.1"/>
    </source>
</evidence>
<gene>
    <name evidence="2" type="ORF">B296_00010247</name>
</gene>
<accession>A0A426ZUQ5</accession>
<dbReference type="AlphaFoldDB" id="A0A426ZUQ5"/>
<evidence type="ECO:0000256" key="1">
    <source>
        <dbReference type="SAM" id="MobiDB-lite"/>
    </source>
</evidence>
<protein>
    <submittedName>
        <fullName evidence="2">Uncharacterized protein</fullName>
    </submittedName>
</protein>
<dbReference type="Proteomes" id="UP000287651">
    <property type="component" value="Unassembled WGS sequence"/>
</dbReference>
<feature type="region of interest" description="Disordered" evidence="1">
    <location>
        <begin position="1"/>
        <end position="44"/>
    </location>
</feature>
<dbReference type="EMBL" id="AMZH03004938">
    <property type="protein sequence ID" value="RRT67705.1"/>
    <property type="molecule type" value="Genomic_DNA"/>
</dbReference>
<name>A0A426ZUQ5_ENSVE</name>
<organism evidence="2 3">
    <name type="scientific">Ensete ventricosum</name>
    <name type="common">Abyssinian banana</name>
    <name type="synonym">Musa ensete</name>
    <dbReference type="NCBI Taxonomy" id="4639"/>
    <lineage>
        <taxon>Eukaryota</taxon>
        <taxon>Viridiplantae</taxon>
        <taxon>Streptophyta</taxon>
        <taxon>Embryophyta</taxon>
        <taxon>Tracheophyta</taxon>
        <taxon>Spermatophyta</taxon>
        <taxon>Magnoliopsida</taxon>
        <taxon>Liliopsida</taxon>
        <taxon>Zingiberales</taxon>
        <taxon>Musaceae</taxon>
        <taxon>Ensete</taxon>
    </lineage>
</organism>
<evidence type="ECO:0000313" key="3">
    <source>
        <dbReference type="Proteomes" id="UP000287651"/>
    </source>
</evidence>
<comment type="caution">
    <text evidence="2">The sequence shown here is derived from an EMBL/GenBank/DDBJ whole genome shotgun (WGS) entry which is preliminary data.</text>
</comment>
<proteinExistence type="predicted"/>
<reference evidence="2 3" key="1">
    <citation type="journal article" date="2014" name="Agronomy (Basel)">
        <title>A Draft Genome Sequence for Ensete ventricosum, the Drought-Tolerant Tree Against Hunger.</title>
        <authorList>
            <person name="Harrison J."/>
            <person name="Moore K.A."/>
            <person name="Paszkiewicz K."/>
            <person name="Jones T."/>
            <person name="Grant M."/>
            <person name="Ambacheew D."/>
            <person name="Muzemil S."/>
            <person name="Studholme D.J."/>
        </authorList>
    </citation>
    <scope>NUCLEOTIDE SEQUENCE [LARGE SCALE GENOMIC DNA]</scope>
</reference>
<feature type="compositionally biased region" description="Basic residues" evidence="1">
    <location>
        <begin position="13"/>
        <end position="27"/>
    </location>
</feature>